<evidence type="ECO:0000256" key="1">
    <source>
        <dbReference type="RuleBase" id="RU363076"/>
    </source>
</evidence>
<dbReference type="OrthoDB" id="9789940at2"/>
<dbReference type="RefSeq" id="WP_106453432.1">
    <property type="nucleotide sequence ID" value="NZ_PXYH01000010.1"/>
</dbReference>
<keyword evidence="3" id="KW-1185">Reference proteome</keyword>
<dbReference type="InterPro" id="IPR002994">
    <property type="entry name" value="Surf1/Shy1"/>
</dbReference>
<proteinExistence type="inferred from homology"/>
<dbReference type="EMBL" id="PXYH01000010">
    <property type="protein sequence ID" value="PSJ42844.1"/>
    <property type="molecule type" value="Genomic_DNA"/>
</dbReference>
<keyword evidence="1" id="KW-1003">Cell membrane</keyword>
<protein>
    <recommendedName>
        <fullName evidence="1">SURF1-like protein</fullName>
    </recommendedName>
</protein>
<name>A0A2P7QY04_9GAMM</name>
<organism evidence="2 3">
    <name type="scientific">Zobellella taiwanensis</name>
    <dbReference type="NCBI Taxonomy" id="347535"/>
    <lineage>
        <taxon>Bacteria</taxon>
        <taxon>Pseudomonadati</taxon>
        <taxon>Pseudomonadota</taxon>
        <taxon>Gammaproteobacteria</taxon>
        <taxon>Aeromonadales</taxon>
        <taxon>Aeromonadaceae</taxon>
        <taxon>Zobellella</taxon>
    </lineage>
</organism>
<dbReference type="AlphaFoldDB" id="A0A2P7QY04"/>
<feature type="transmembrane region" description="Helical" evidence="1">
    <location>
        <begin position="198"/>
        <end position="219"/>
    </location>
</feature>
<comment type="caution">
    <text evidence="2">The sequence shown here is derived from an EMBL/GenBank/DDBJ whole genome shotgun (WGS) entry which is preliminary data.</text>
</comment>
<keyword evidence="1" id="KW-1133">Transmembrane helix</keyword>
<comment type="caution">
    <text evidence="1">Lacks conserved residue(s) required for the propagation of feature annotation.</text>
</comment>
<evidence type="ECO:0000313" key="2">
    <source>
        <dbReference type="EMBL" id="PSJ42844.1"/>
    </source>
</evidence>
<dbReference type="GO" id="GO:0005886">
    <property type="term" value="C:plasma membrane"/>
    <property type="evidence" value="ECO:0007669"/>
    <property type="project" value="UniProtKB-SubCell"/>
</dbReference>
<sequence>MSIGKSTGLLMLTLGMTALMLTMGVWQLSRADEKRQLLQEWRERSDIELELHEALALHSSFGYRLRVGGLYLAGGDLFLDNQIRDGRVGYRLVRPLQTSFGLLAVDTGWWPAAADRGLLPVVAPPPEGTVALSGVLIRPWQPPLALDGAEDPASRRIAGLDPAALAQRWGQQVLPFVLRLEQEGGMAPPVVMGPERHLGYAVQWFAMTVAVWVAAWCFFRRRHET</sequence>
<dbReference type="CDD" id="cd06662">
    <property type="entry name" value="SURF1"/>
    <property type="match status" value="1"/>
</dbReference>
<keyword evidence="1" id="KW-0472">Membrane</keyword>
<gene>
    <name evidence="2" type="ORF">C7I36_09120</name>
</gene>
<dbReference type="Pfam" id="PF02104">
    <property type="entry name" value="SURF1"/>
    <property type="match status" value="1"/>
</dbReference>
<evidence type="ECO:0000313" key="3">
    <source>
        <dbReference type="Proteomes" id="UP000242181"/>
    </source>
</evidence>
<dbReference type="PROSITE" id="PS50895">
    <property type="entry name" value="SURF1"/>
    <property type="match status" value="1"/>
</dbReference>
<keyword evidence="1" id="KW-0812">Transmembrane</keyword>
<dbReference type="Proteomes" id="UP000242181">
    <property type="component" value="Unassembled WGS sequence"/>
</dbReference>
<reference evidence="2 3" key="1">
    <citation type="submission" date="2018-03" db="EMBL/GenBank/DDBJ databases">
        <title>The draft genome of Zobellella taiwanensis JCM 13381.</title>
        <authorList>
            <person name="Liu L."/>
            <person name="Li L."/>
            <person name="Wang T."/>
            <person name="Zhang X."/>
            <person name="Liang L."/>
        </authorList>
    </citation>
    <scope>NUCLEOTIDE SEQUENCE [LARGE SCALE GENOMIC DNA]</scope>
    <source>
        <strain evidence="2 3">JCM 13381</strain>
    </source>
</reference>
<accession>A0A2P7QY04</accession>
<comment type="subcellular location">
    <subcellularLocation>
        <location evidence="1">Cell membrane</location>
        <topology evidence="1">Multi-pass membrane protein</topology>
    </subcellularLocation>
</comment>
<comment type="similarity">
    <text evidence="1">Belongs to the SURF1 family.</text>
</comment>